<dbReference type="EMBL" id="JARVLH010000002">
    <property type="protein sequence ID" value="MEX5284930.1"/>
    <property type="molecule type" value="Genomic_DNA"/>
</dbReference>
<organism evidence="1 2">
    <name type="scientific">Selenomonas sputigena</name>
    <dbReference type="NCBI Taxonomy" id="69823"/>
    <lineage>
        <taxon>Bacteria</taxon>
        <taxon>Bacillati</taxon>
        <taxon>Bacillota</taxon>
        <taxon>Negativicutes</taxon>
        <taxon>Selenomonadales</taxon>
        <taxon>Selenomonadaceae</taxon>
        <taxon>Selenomonas</taxon>
    </lineage>
</organism>
<dbReference type="Proteomes" id="UP001559623">
    <property type="component" value="Unassembled WGS sequence"/>
</dbReference>
<dbReference type="RefSeq" id="WP_368846645.1">
    <property type="nucleotide sequence ID" value="NZ_CP194411.1"/>
</dbReference>
<protein>
    <submittedName>
        <fullName evidence="1">Uncharacterized protein</fullName>
    </submittedName>
</protein>
<name>A0ABV3X408_9FIRM</name>
<proteinExistence type="predicted"/>
<keyword evidence="2" id="KW-1185">Reference proteome</keyword>
<evidence type="ECO:0000313" key="2">
    <source>
        <dbReference type="Proteomes" id="UP001559623"/>
    </source>
</evidence>
<sequence length="86" mass="10401">MDLRDTEQVPVKQDIEEYIRREVLPYVPDVWEDVSRRKRGYEIPLTRYFYRYEEPGDAEESTLRGIEAFGKKIQEDIAALFEDRRD</sequence>
<gene>
    <name evidence="1" type="ORF">QCO44_04620</name>
</gene>
<comment type="caution">
    <text evidence="1">The sequence shown here is derived from an EMBL/GenBank/DDBJ whole genome shotgun (WGS) entry which is preliminary data.</text>
</comment>
<reference evidence="1 2" key="1">
    <citation type="submission" date="2023-04" db="EMBL/GenBank/DDBJ databases">
        <title>Genome Sequence of Selenomonas sputigena ATCC 33150.</title>
        <authorList>
            <person name="Miller D.P."/>
            <person name="Anvari S."/>
            <person name="Polson S.W."/>
            <person name="Macdonald M."/>
            <person name="Mcdowell J.V."/>
        </authorList>
    </citation>
    <scope>NUCLEOTIDE SEQUENCE [LARGE SCALE GENOMIC DNA]</scope>
    <source>
        <strain evidence="1 2">ATCC 33150</strain>
    </source>
</reference>
<evidence type="ECO:0000313" key="1">
    <source>
        <dbReference type="EMBL" id="MEX5284930.1"/>
    </source>
</evidence>
<accession>A0ABV3X408</accession>